<protein>
    <submittedName>
        <fullName evidence="3">Outer membrane beta-barrel protein</fullName>
    </submittedName>
</protein>
<keyword evidence="4" id="KW-1185">Reference proteome</keyword>
<evidence type="ECO:0000313" key="4">
    <source>
        <dbReference type="Proteomes" id="UP001595783"/>
    </source>
</evidence>
<keyword evidence="1" id="KW-0812">Transmembrane</keyword>
<feature type="signal peptide" evidence="2">
    <location>
        <begin position="1"/>
        <end position="19"/>
    </location>
</feature>
<dbReference type="RefSeq" id="WP_104752929.1">
    <property type="nucleotide sequence ID" value="NZ_FZMF01000066.1"/>
</dbReference>
<gene>
    <name evidence="3" type="ORF">ACFOPX_05470</name>
</gene>
<name>A0ABV7ZHE0_9HELI</name>
<comment type="caution">
    <text evidence="3">The sequence shown here is derived from an EMBL/GenBank/DDBJ whole genome shotgun (WGS) entry which is preliminary data.</text>
</comment>
<sequence length="225" mass="24897">MAKSLILNFCLCLGTPLIAHPFASYLDGGILSVGIDVGGGNAAKELDGSNLRSHSIQLGFQLQGGYQKYFTPFIGASCYGYLSYRYLYMDKFATSLSNINNVNRYSLGLGGNLLVNVYSKIEKSPYRSLKIYAYGFFGGLLGLVNIWTTQFSNLGSLQVSNNANIDATFGIHIRVDTFKWSLGIHVPLIDQTRVLMSPNNPGSERLKFISNYKSSDIFMNFTKIF</sequence>
<evidence type="ECO:0000256" key="2">
    <source>
        <dbReference type="SAM" id="SignalP"/>
    </source>
</evidence>
<keyword evidence="1" id="KW-1133">Transmembrane helix</keyword>
<accession>A0ABV7ZHE0</accession>
<keyword evidence="2" id="KW-0732">Signal</keyword>
<feature type="transmembrane region" description="Helical" evidence="1">
    <location>
        <begin position="131"/>
        <end position="148"/>
    </location>
</feature>
<proteinExistence type="predicted"/>
<dbReference type="EMBL" id="JBHRZO010000036">
    <property type="protein sequence ID" value="MFC3847977.1"/>
    <property type="molecule type" value="Genomic_DNA"/>
</dbReference>
<feature type="transmembrane region" description="Helical" evidence="1">
    <location>
        <begin position="69"/>
        <end position="87"/>
    </location>
</feature>
<keyword evidence="1" id="KW-0472">Membrane</keyword>
<evidence type="ECO:0000313" key="3">
    <source>
        <dbReference type="EMBL" id="MFC3847977.1"/>
    </source>
</evidence>
<feature type="chain" id="PRO_5045730784" evidence="2">
    <location>
        <begin position="20"/>
        <end position="225"/>
    </location>
</feature>
<organism evidence="3 4">
    <name type="scientific">Helicobacter baculiformis</name>
    <dbReference type="NCBI Taxonomy" id="427351"/>
    <lineage>
        <taxon>Bacteria</taxon>
        <taxon>Pseudomonadati</taxon>
        <taxon>Campylobacterota</taxon>
        <taxon>Epsilonproteobacteria</taxon>
        <taxon>Campylobacterales</taxon>
        <taxon>Helicobacteraceae</taxon>
        <taxon>Helicobacter</taxon>
    </lineage>
</organism>
<evidence type="ECO:0000256" key="1">
    <source>
        <dbReference type="SAM" id="Phobius"/>
    </source>
</evidence>
<dbReference type="Proteomes" id="UP001595783">
    <property type="component" value="Unassembled WGS sequence"/>
</dbReference>
<reference evidence="4" key="1">
    <citation type="journal article" date="2019" name="Int. J. Syst. Evol. Microbiol.">
        <title>The Global Catalogue of Microorganisms (GCM) 10K type strain sequencing project: providing services to taxonomists for standard genome sequencing and annotation.</title>
        <authorList>
            <consortium name="The Broad Institute Genomics Platform"/>
            <consortium name="The Broad Institute Genome Sequencing Center for Infectious Disease"/>
            <person name="Wu L."/>
            <person name="Ma J."/>
        </authorList>
    </citation>
    <scope>NUCLEOTIDE SEQUENCE [LARGE SCALE GENOMIC DNA]</scope>
    <source>
        <strain evidence="4">CCUG 53816</strain>
    </source>
</reference>